<keyword evidence="3" id="KW-0732">Signal</keyword>
<dbReference type="InterPro" id="IPR019734">
    <property type="entry name" value="TPR_rpt"/>
</dbReference>
<name>A0AA40ZVU0_9BACT</name>
<gene>
    <name evidence="5" type="ORF">H6D15_11420</name>
</gene>
<evidence type="ECO:0000259" key="4">
    <source>
        <dbReference type="Pfam" id="PF12862"/>
    </source>
</evidence>
<feature type="transmembrane region" description="Helical" evidence="2">
    <location>
        <begin position="392"/>
        <end position="415"/>
    </location>
</feature>
<feature type="chain" id="PRO_5041267597" evidence="3">
    <location>
        <begin position="20"/>
        <end position="456"/>
    </location>
</feature>
<feature type="repeat" description="TPR" evidence="1">
    <location>
        <begin position="238"/>
        <end position="271"/>
    </location>
</feature>
<dbReference type="PANTHER" id="PTHR10098">
    <property type="entry name" value="RAPSYN-RELATED"/>
    <property type="match status" value="1"/>
</dbReference>
<feature type="domain" description="Anaphase-promoting complex subunit 5" evidence="4">
    <location>
        <begin position="251"/>
        <end position="313"/>
    </location>
</feature>
<feature type="repeat" description="TPR" evidence="1">
    <location>
        <begin position="72"/>
        <end position="105"/>
    </location>
</feature>
<dbReference type="Pfam" id="PF13176">
    <property type="entry name" value="TPR_7"/>
    <property type="match status" value="1"/>
</dbReference>
<keyword evidence="6" id="KW-1185">Reference proteome</keyword>
<evidence type="ECO:0000256" key="2">
    <source>
        <dbReference type="SAM" id="Phobius"/>
    </source>
</evidence>
<dbReference type="Proteomes" id="UP000698924">
    <property type="component" value="Unassembled WGS sequence"/>
</dbReference>
<keyword evidence="2" id="KW-1133">Transmembrane helix</keyword>
<comment type="caution">
    <text evidence="5">The sequence shown here is derived from an EMBL/GenBank/DDBJ whole genome shotgun (WGS) entry which is preliminary data.</text>
</comment>
<evidence type="ECO:0000256" key="1">
    <source>
        <dbReference type="PROSITE-ProRule" id="PRU00339"/>
    </source>
</evidence>
<dbReference type="EMBL" id="JACJMO010000019">
    <property type="protein sequence ID" value="MBM6858200.1"/>
    <property type="molecule type" value="Genomic_DNA"/>
</dbReference>
<evidence type="ECO:0000313" key="5">
    <source>
        <dbReference type="EMBL" id="MBM6858200.1"/>
    </source>
</evidence>
<sequence length="456" mass="51362">MTRYIPIITAFLKRPLMLAALVCLLSCGGRQEATPPADHTLADSLVAACKGLDALQDLLARFEAAHDDTGRMRALTEIGKIHRESSDFSTAVNLHEEALTLAREQKDTANIIYILNQLGTDFRRLGMLDEAAVRHYEALSHCEAFGDRSSARALKSRAVSLNGIGNIQLTLQNNDVAESIFRQALAVEQSLKSHLGQAINYANIGYIKEACGERDSAWIYYGYSMEQNRLADSRLGVSLCYNHFGRLAEQMGDYRKALESYQSAYDLMTGDKDRWHWLESCLSIAKVYLAMGQSGQARPYLDEGLKTATEIKSWEHQAEAYRLKALFDEANGHYRAALDNHRKYKAYTDSLTNEKKINRLNNLRLKYITEKGNKEKEIISQAYNDEQQQKQVILYSLITVILVSAAAISLLIYALRVKAKMQNVIKKASRARQEFFTNVTHEFRTPSPSSSAARRS</sequence>
<dbReference type="Pfam" id="PF12862">
    <property type="entry name" value="ANAPC5"/>
    <property type="match status" value="1"/>
</dbReference>
<protein>
    <submittedName>
        <fullName evidence="5">Tetratricopeptide repeat protein</fullName>
    </submittedName>
</protein>
<keyword evidence="1" id="KW-0802">TPR repeat</keyword>
<reference evidence="5 6" key="1">
    <citation type="journal article" date="2021" name="Sci. Rep.">
        <title>The distribution of antibiotic resistance genes in chicken gut microbiota commensals.</title>
        <authorList>
            <person name="Juricova H."/>
            <person name="Matiasovicova J."/>
            <person name="Kubasova T."/>
            <person name="Cejkova D."/>
            <person name="Rychlik I."/>
        </authorList>
    </citation>
    <scope>NUCLEOTIDE SEQUENCE [LARGE SCALE GENOMIC DNA]</scope>
    <source>
        <strain evidence="5 6">An421</strain>
    </source>
</reference>
<organism evidence="5 6">
    <name type="scientific">Caecibacteroides pullorum</name>
    <dbReference type="NCBI Taxonomy" id="2725562"/>
    <lineage>
        <taxon>Bacteria</taxon>
        <taxon>Pseudomonadati</taxon>
        <taxon>Bacteroidota</taxon>
        <taxon>Bacteroidia</taxon>
        <taxon>Bacteroidales</taxon>
        <taxon>Bacteroidaceae</taxon>
        <taxon>Caecibacteroides</taxon>
    </lineage>
</organism>
<keyword evidence="2" id="KW-0812">Transmembrane</keyword>
<dbReference type="RefSeq" id="WP_204972536.1">
    <property type="nucleotide sequence ID" value="NZ_JAAZTS010000019.1"/>
</dbReference>
<dbReference type="PROSITE" id="PS50005">
    <property type="entry name" value="TPR"/>
    <property type="match status" value="2"/>
</dbReference>
<keyword evidence="2" id="KW-0472">Membrane</keyword>
<accession>A0AA40ZVU0</accession>
<evidence type="ECO:0000313" key="6">
    <source>
        <dbReference type="Proteomes" id="UP000698924"/>
    </source>
</evidence>
<dbReference type="SUPFAM" id="SSF48452">
    <property type="entry name" value="TPR-like"/>
    <property type="match status" value="2"/>
</dbReference>
<proteinExistence type="predicted"/>
<evidence type="ECO:0000256" key="3">
    <source>
        <dbReference type="SAM" id="SignalP"/>
    </source>
</evidence>
<dbReference type="InterPro" id="IPR026000">
    <property type="entry name" value="Apc5_dom"/>
</dbReference>
<dbReference type="SMART" id="SM00028">
    <property type="entry name" value="TPR"/>
    <property type="match status" value="5"/>
</dbReference>
<dbReference type="Gene3D" id="1.25.40.10">
    <property type="entry name" value="Tetratricopeptide repeat domain"/>
    <property type="match status" value="2"/>
</dbReference>
<dbReference type="InterPro" id="IPR011990">
    <property type="entry name" value="TPR-like_helical_dom_sf"/>
</dbReference>
<dbReference type="PANTHER" id="PTHR10098:SF108">
    <property type="entry name" value="TETRATRICOPEPTIDE REPEAT PROTEIN 28"/>
    <property type="match status" value="1"/>
</dbReference>
<feature type="signal peptide" evidence="3">
    <location>
        <begin position="1"/>
        <end position="19"/>
    </location>
</feature>
<dbReference type="AlphaFoldDB" id="A0AA40ZVU0"/>